<evidence type="ECO:0000313" key="2">
    <source>
        <dbReference type="Proteomes" id="UP000824120"/>
    </source>
</evidence>
<comment type="caution">
    <text evidence="1">The sequence shown here is derived from an EMBL/GenBank/DDBJ whole genome shotgun (WGS) entry which is preliminary data.</text>
</comment>
<reference evidence="1" key="1">
    <citation type="submission" date="2020-09" db="EMBL/GenBank/DDBJ databases">
        <title>De no assembly of potato wild relative species, Solanum commersonii.</title>
        <authorList>
            <person name="Cho K."/>
        </authorList>
    </citation>
    <scope>NUCLEOTIDE SEQUENCE</scope>
    <source>
        <strain evidence="1">LZ3.2</strain>
        <tissue evidence="1">Leaf</tissue>
    </source>
</reference>
<protein>
    <submittedName>
        <fullName evidence="1">Uncharacterized protein</fullName>
    </submittedName>
</protein>
<name>A0A9J5VZY9_SOLCO</name>
<dbReference type="AlphaFoldDB" id="A0A9J5VZY9"/>
<dbReference type="Proteomes" id="UP000824120">
    <property type="component" value="Unassembled WGS sequence"/>
</dbReference>
<sequence>MRRCLHSQYQHSPLQQEMEDEEAALAYDQAALTMRGPLAHMSMGKICSKKPPKSHIITRFLLFILRFLAPISRSLFPVVTISHLTSFGLSPQMKWNPMQLWKMKNCNQNAAWASGRFIEENRFITVTPETKVLKVKQLIIAEARLSPSISKEDNKTVHHQ</sequence>
<organism evidence="1 2">
    <name type="scientific">Solanum commersonii</name>
    <name type="common">Commerson's wild potato</name>
    <name type="synonym">Commerson's nightshade</name>
    <dbReference type="NCBI Taxonomy" id="4109"/>
    <lineage>
        <taxon>Eukaryota</taxon>
        <taxon>Viridiplantae</taxon>
        <taxon>Streptophyta</taxon>
        <taxon>Embryophyta</taxon>
        <taxon>Tracheophyta</taxon>
        <taxon>Spermatophyta</taxon>
        <taxon>Magnoliopsida</taxon>
        <taxon>eudicotyledons</taxon>
        <taxon>Gunneridae</taxon>
        <taxon>Pentapetalae</taxon>
        <taxon>asterids</taxon>
        <taxon>lamiids</taxon>
        <taxon>Solanales</taxon>
        <taxon>Solanaceae</taxon>
        <taxon>Solanoideae</taxon>
        <taxon>Solaneae</taxon>
        <taxon>Solanum</taxon>
    </lineage>
</organism>
<dbReference type="OrthoDB" id="10437291at2759"/>
<dbReference type="EMBL" id="JACXVP010000053">
    <property type="protein sequence ID" value="KAG5568745.1"/>
    <property type="molecule type" value="Genomic_DNA"/>
</dbReference>
<proteinExistence type="predicted"/>
<accession>A0A9J5VZY9</accession>
<evidence type="ECO:0000313" key="1">
    <source>
        <dbReference type="EMBL" id="KAG5568745.1"/>
    </source>
</evidence>
<gene>
    <name evidence="1" type="ORF">H5410_064239</name>
</gene>
<keyword evidence="2" id="KW-1185">Reference proteome</keyword>